<dbReference type="AlphaFoldDB" id="A0A2U9IP74"/>
<dbReference type="Proteomes" id="UP000248410">
    <property type="component" value="Chromosome"/>
</dbReference>
<protein>
    <submittedName>
        <fullName evidence="1">Uncharacterized protein</fullName>
    </submittedName>
</protein>
<dbReference type="KEGG" id="asul:DFR86_10065"/>
<evidence type="ECO:0000313" key="1">
    <source>
        <dbReference type="EMBL" id="AWR97849.1"/>
    </source>
</evidence>
<organism evidence="1 2">
    <name type="scientific">Acidianus sulfidivorans JP7</name>
    <dbReference type="NCBI Taxonomy" id="619593"/>
    <lineage>
        <taxon>Archaea</taxon>
        <taxon>Thermoproteota</taxon>
        <taxon>Thermoprotei</taxon>
        <taxon>Sulfolobales</taxon>
        <taxon>Sulfolobaceae</taxon>
        <taxon>Acidianus</taxon>
    </lineage>
</organism>
<dbReference type="RefSeq" id="WP_110380739.1">
    <property type="nucleotide sequence ID" value="NZ_CP029288.2"/>
</dbReference>
<proteinExistence type="predicted"/>
<dbReference type="GeneID" id="36838316"/>
<gene>
    <name evidence="1" type="ORF">DFR86_10065</name>
</gene>
<keyword evidence="2" id="KW-1185">Reference proteome</keyword>
<name>A0A2U9IP74_9CREN</name>
<sequence>MVKLINWKNASQEEKNTAKLLLKDKYYDVLIVLKNNGFIEYIKSSDIDTNEKVIIRREKKNTSLYKEIRRLTSEKFTVKVVLSNLSSCYVDDCFYARIS</sequence>
<dbReference type="OrthoDB" id="34524at2157"/>
<accession>A0A2U9IP74</accession>
<reference evidence="1 2" key="1">
    <citation type="submission" date="2018-05" db="EMBL/GenBank/DDBJ databases">
        <title>Complete Genome Sequences of Extremely Thermoacidophilic, Metal-Mobilizing Type-Strain Members of the Archaeal Family Sulfolobaceae: Acidianus brierleyi DSM-1651T, Acidianus sulfidivorans DSM-18786T, Metallosphaera hakonensis DSM-7519T, and Metallosphaera prunae DSM-10039T.</title>
        <authorList>
            <person name="Counts J.A."/>
            <person name="Kelly R.M."/>
        </authorList>
    </citation>
    <scope>NUCLEOTIDE SEQUENCE [LARGE SCALE GENOMIC DNA]</scope>
    <source>
        <strain evidence="1 2">JP7</strain>
    </source>
</reference>
<dbReference type="EMBL" id="CP029288">
    <property type="protein sequence ID" value="AWR97849.1"/>
    <property type="molecule type" value="Genomic_DNA"/>
</dbReference>
<evidence type="ECO:0000313" key="2">
    <source>
        <dbReference type="Proteomes" id="UP000248410"/>
    </source>
</evidence>